<dbReference type="PANTHER" id="PTHR11102">
    <property type="entry name" value="SEL-1-LIKE PROTEIN"/>
    <property type="match status" value="1"/>
</dbReference>
<dbReference type="Pfam" id="PF08238">
    <property type="entry name" value="Sel1"/>
    <property type="match status" value="6"/>
</dbReference>
<dbReference type="EMBL" id="JAAAIN010000982">
    <property type="protein sequence ID" value="KAG0308681.1"/>
    <property type="molecule type" value="Genomic_DNA"/>
</dbReference>
<dbReference type="Gene3D" id="1.25.40.10">
    <property type="entry name" value="Tetratricopeptide repeat domain"/>
    <property type="match status" value="2"/>
</dbReference>
<comment type="caution">
    <text evidence="2">The sequence shown here is derived from an EMBL/GenBank/DDBJ whole genome shotgun (WGS) entry which is preliminary data.</text>
</comment>
<evidence type="ECO:0000256" key="1">
    <source>
        <dbReference type="ARBA" id="ARBA00038101"/>
    </source>
</evidence>
<comment type="similarity">
    <text evidence="1">Belongs to the sel-1 family.</text>
</comment>
<evidence type="ECO:0000313" key="3">
    <source>
        <dbReference type="Proteomes" id="UP000823405"/>
    </source>
</evidence>
<dbReference type="InterPro" id="IPR050767">
    <property type="entry name" value="Sel1_AlgK"/>
</dbReference>
<evidence type="ECO:0008006" key="4">
    <source>
        <dbReference type="Google" id="ProtNLM"/>
    </source>
</evidence>
<gene>
    <name evidence="2" type="ORF">BGZ97_013304</name>
</gene>
<dbReference type="SUPFAM" id="SSF81901">
    <property type="entry name" value="HCP-like"/>
    <property type="match status" value="1"/>
</dbReference>
<dbReference type="InterPro" id="IPR011990">
    <property type="entry name" value="TPR-like_helical_dom_sf"/>
</dbReference>
<accession>A0A9P6QZ75</accession>
<dbReference type="SMART" id="SM00671">
    <property type="entry name" value="SEL1"/>
    <property type="match status" value="5"/>
</dbReference>
<dbReference type="AlphaFoldDB" id="A0A9P6QZ75"/>
<protein>
    <recommendedName>
        <fullName evidence="4">HCP-like protein</fullName>
    </recommendedName>
</protein>
<dbReference type="PANTHER" id="PTHR11102:SF160">
    <property type="entry name" value="ERAD-ASSOCIATED E3 UBIQUITIN-PROTEIN LIGASE COMPONENT HRD3"/>
    <property type="match status" value="1"/>
</dbReference>
<evidence type="ECO:0000313" key="2">
    <source>
        <dbReference type="EMBL" id="KAG0308681.1"/>
    </source>
</evidence>
<reference evidence="2" key="1">
    <citation type="journal article" date="2020" name="Fungal Divers.">
        <title>Resolving the Mortierellaceae phylogeny through synthesis of multi-gene phylogenetics and phylogenomics.</title>
        <authorList>
            <person name="Vandepol N."/>
            <person name="Liber J."/>
            <person name="Desiro A."/>
            <person name="Na H."/>
            <person name="Kennedy M."/>
            <person name="Barry K."/>
            <person name="Grigoriev I.V."/>
            <person name="Miller A.N."/>
            <person name="O'Donnell K."/>
            <person name="Stajich J.E."/>
            <person name="Bonito G."/>
        </authorList>
    </citation>
    <scope>NUCLEOTIDE SEQUENCE</scope>
    <source>
        <strain evidence="2">NVP60</strain>
    </source>
</reference>
<dbReference type="OrthoDB" id="2384430at2759"/>
<sequence>MDAGVLQNDRAAMAWYLKAAEQGDSEAQRKVGFMYHYGGGFVLDREFRGIIQKRVPEHGYAPQHSFNEFCDYGHGAIHDCSAVLRWYLSKPGDLRPLVLYRFGYLHEVGLGVPQNYKEATVYYLKAAELEHVVAQSRLGYLYEKGLRVQQQDYSTSMYWYSQAAGYGDVYAELSIGILYANCRGVEQDICKSLEWYRRADRGNAVAQHSVGFFYEMGRGGVAMDSAKATVWYQRAANQGDVIAKKSID</sequence>
<dbReference type="Proteomes" id="UP000823405">
    <property type="component" value="Unassembled WGS sequence"/>
</dbReference>
<proteinExistence type="inferred from homology"/>
<organism evidence="2 3">
    <name type="scientific">Linnemannia gamsii</name>
    <dbReference type="NCBI Taxonomy" id="64522"/>
    <lineage>
        <taxon>Eukaryota</taxon>
        <taxon>Fungi</taxon>
        <taxon>Fungi incertae sedis</taxon>
        <taxon>Mucoromycota</taxon>
        <taxon>Mortierellomycotina</taxon>
        <taxon>Mortierellomycetes</taxon>
        <taxon>Mortierellales</taxon>
        <taxon>Mortierellaceae</taxon>
        <taxon>Linnemannia</taxon>
    </lineage>
</organism>
<name>A0A9P6QZ75_9FUNG</name>
<keyword evidence="3" id="KW-1185">Reference proteome</keyword>
<dbReference type="InterPro" id="IPR006597">
    <property type="entry name" value="Sel1-like"/>
</dbReference>